<dbReference type="AlphaFoldDB" id="A0A9P0DMR7"/>
<feature type="domain" description="Clip" evidence="7">
    <location>
        <begin position="23"/>
        <end position="78"/>
    </location>
</feature>
<dbReference type="GO" id="GO:0008236">
    <property type="term" value="F:serine-type peptidase activity"/>
    <property type="evidence" value="ECO:0007669"/>
    <property type="project" value="UniProtKB-KW"/>
</dbReference>
<feature type="chain" id="PRO_5040320426" description="Clip domain-containing protein" evidence="6">
    <location>
        <begin position="18"/>
        <end position="85"/>
    </location>
</feature>
<keyword evidence="1" id="KW-0645">Protease</keyword>
<evidence type="ECO:0000256" key="1">
    <source>
        <dbReference type="ARBA" id="ARBA00022670"/>
    </source>
</evidence>
<evidence type="ECO:0000256" key="2">
    <source>
        <dbReference type="ARBA" id="ARBA00022729"/>
    </source>
</evidence>
<evidence type="ECO:0000256" key="5">
    <source>
        <dbReference type="ARBA" id="ARBA00023157"/>
    </source>
</evidence>
<dbReference type="PROSITE" id="PS51888">
    <property type="entry name" value="CLIP"/>
    <property type="match status" value="1"/>
</dbReference>
<dbReference type="SMART" id="SM00680">
    <property type="entry name" value="CLIP"/>
    <property type="match status" value="1"/>
</dbReference>
<dbReference type="Gene3D" id="3.30.1640.30">
    <property type="match status" value="1"/>
</dbReference>
<reference evidence="8" key="1">
    <citation type="submission" date="2022-01" db="EMBL/GenBank/DDBJ databases">
        <authorList>
            <person name="King R."/>
        </authorList>
    </citation>
    <scope>NUCLEOTIDE SEQUENCE</scope>
</reference>
<evidence type="ECO:0000313" key="8">
    <source>
        <dbReference type="EMBL" id="CAH1173513.1"/>
    </source>
</evidence>
<keyword evidence="3" id="KW-0378">Hydrolase</keyword>
<proteinExistence type="predicted"/>
<evidence type="ECO:0000259" key="7">
    <source>
        <dbReference type="PROSITE" id="PS51888"/>
    </source>
</evidence>
<dbReference type="InterPro" id="IPR038565">
    <property type="entry name" value="CLIP_sf"/>
</dbReference>
<dbReference type="InterPro" id="IPR022700">
    <property type="entry name" value="CLIP"/>
</dbReference>
<dbReference type="Pfam" id="PF12032">
    <property type="entry name" value="CLIP"/>
    <property type="match status" value="1"/>
</dbReference>
<keyword evidence="2 6" id="KW-0732">Signal</keyword>
<reference evidence="8" key="2">
    <citation type="submission" date="2022-10" db="EMBL/GenBank/DDBJ databases">
        <authorList>
            <consortium name="ENA_rothamsted_submissions"/>
            <consortium name="culmorum"/>
            <person name="King R."/>
        </authorList>
    </citation>
    <scope>NUCLEOTIDE SEQUENCE</scope>
</reference>
<evidence type="ECO:0000256" key="6">
    <source>
        <dbReference type="SAM" id="SignalP"/>
    </source>
</evidence>
<evidence type="ECO:0000313" key="9">
    <source>
        <dbReference type="Proteomes" id="UP001153737"/>
    </source>
</evidence>
<dbReference type="EMBL" id="OU896712">
    <property type="protein sequence ID" value="CAH1173513.1"/>
    <property type="molecule type" value="Genomic_DNA"/>
</dbReference>
<dbReference type="Proteomes" id="UP001153737">
    <property type="component" value="Chromosome 6"/>
</dbReference>
<keyword evidence="9" id="KW-1185">Reference proteome</keyword>
<organism evidence="8 9">
    <name type="scientific">Phaedon cochleariae</name>
    <name type="common">Mustard beetle</name>
    <dbReference type="NCBI Taxonomy" id="80249"/>
    <lineage>
        <taxon>Eukaryota</taxon>
        <taxon>Metazoa</taxon>
        <taxon>Ecdysozoa</taxon>
        <taxon>Arthropoda</taxon>
        <taxon>Hexapoda</taxon>
        <taxon>Insecta</taxon>
        <taxon>Pterygota</taxon>
        <taxon>Neoptera</taxon>
        <taxon>Endopterygota</taxon>
        <taxon>Coleoptera</taxon>
        <taxon>Polyphaga</taxon>
        <taxon>Cucujiformia</taxon>
        <taxon>Chrysomeloidea</taxon>
        <taxon>Chrysomelidae</taxon>
        <taxon>Chrysomelinae</taxon>
        <taxon>Chrysomelini</taxon>
        <taxon>Phaedon</taxon>
    </lineage>
</organism>
<evidence type="ECO:0000256" key="3">
    <source>
        <dbReference type="ARBA" id="ARBA00022801"/>
    </source>
</evidence>
<sequence length="85" mass="9277">MISLRILVFCAFVVCKALVVEEICETPLATAGLCVNLQECPSIYAMSTDFGSQLTLDRLNFLIRSQCGYLGNNPKVCCPATEVAR</sequence>
<protein>
    <recommendedName>
        <fullName evidence="7">Clip domain-containing protein</fullName>
    </recommendedName>
</protein>
<feature type="signal peptide" evidence="6">
    <location>
        <begin position="1"/>
        <end position="17"/>
    </location>
</feature>
<name>A0A9P0DMR7_PHACE</name>
<dbReference type="OrthoDB" id="6652883at2759"/>
<evidence type="ECO:0000256" key="4">
    <source>
        <dbReference type="ARBA" id="ARBA00022825"/>
    </source>
</evidence>
<keyword evidence="4" id="KW-0720">Serine protease</keyword>
<accession>A0A9P0DMR7</accession>
<dbReference type="GO" id="GO:0006508">
    <property type="term" value="P:proteolysis"/>
    <property type="evidence" value="ECO:0007669"/>
    <property type="project" value="UniProtKB-KW"/>
</dbReference>
<keyword evidence="5" id="KW-1015">Disulfide bond</keyword>
<gene>
    <name evidence="8" type="ORF">PHAECO_LOCUS10247</name>
</gene>